<dbReference type="InterPro" id="IPR011041">
    <property type="entry name" value="Quinoprot_gluc/sorb_DH_b-prop"/>
</dbReference>
<dbReference type="PANTHER" id="PTHR19328:SF13">
    <property type="entry name" value="HIPL1 PROTEIN"/>
    <property type="match status" value="1"/>
</dbReference>
<evidence type="ECO:0000259" key="1">
    <source>
        <dbReference type="Pfam" id="PF07995"/>
    </source>
</evidence>
<proteinExistence type="predicted"/>
<organism evidence="2 3">
    <name type="scientific">Nocardioides albidus</name>
    <dbReference type="NCBI Taxonomy" id="1517589"/>
    <lineage>
        <taxon>Bacteria</taxon>
        <taxon>Bacillati</taxon>
        <taxon>Actinomycetota</taxon>
        <taxon>Actinomycetes</taxon>
        <taxon>Propionibacteriales</taxon>
        <taxon>Nocardioidaceae</taxon>
        <taxon>Nocardioides</taxon>
    </lineage>
</organism>
<dbReference type="InterPro" id="IPR012938">
    <property type="entry name" value="Glc/Sorbosone_DH"/>
</dbReference>
<dbReference type="Pfam" id="PF07995">
    <property type="entry name" value="GSDH"/>
    <property type="match status" value="1"/>
</dbReference>
<sequence length="226" mass="24178">GPTEPILTGIPNGRIHDGGRLAFGPDGYLYVSTGETGDDELARDRASTAGKILRITAGGQAAPDNPFGTTVWSWGHRNVQGLAFDDQGLLWASEFGDSRADELNRIVPGEDYGWPVVEGTGGPARYTQPQLTWSTDEASPSGLAYAGGYLWMAALNGERLWRIKVADGQASDPSAYFAPEKGTPSTYGRLRTVARAPDGRLWVTTSNQDGRGTPAADDDRILLIEP</sequence>
<protein>
    <submittedName>
        <fullName evidence="2">PQQ-dependent sugar dehydrogenase</fullName>
    </submittedName>
</protein>
<dbReference type="Proteomes" id="UP000313231">
    <property type="component" value="Unassembled WGS sequence"/>
</dbReference>
<dbReference type="PANTHER" id="PTHR19328">
    <property type="entry name" value="HEDGEHOG-INTERACTING PROTEIN"/>
    <property type="match status" value="1"/>
</dbReference>
<evidence type="ECO:0000313" key="2">
    <source>
        <dbReference type="EMBL" id="TNM42891.1"/>
    </source>
</evidence>
<keyword evidence="3" id="KW-1185">Reference proteome</keyword>
<dbReference type="RefSeq" id="WP_139622293.1">
    <property type="nucleotide sequence ID" value="NZ_VDMP01000020.1"/>
</dbReference>
<name>A0A5C4W3Z4_9ACTN</name>
<gene>
    <name evidence="2" type="ORF">FHP29_07220</name>
</gene>
<dbReference type="InterPro" id="IPR011042">
    <property type="entry name" value="6-blade_b-propeller_TolB-like"/>
</dbReference>
<dbReference type="SUPFAM" id="SSF50952">
    <property type="entry name" value="Soluble quinoprotein glucose dehydrogenase"/>
    <property type="match status" value="1"/>
</dbReference>
<reference evidence="2 3" key="1">
    <citation type="journal article" date="2016" name="Int. J. Syst. Evol. Microbiol.">
        <title>Nocardioides albidus sp. nov., an actinobacterium isolated from garden soil.</title>
        <authorList>
            <person name="Singh H."/>
            <person name="Du J."/>
            <person name="Trinh H."/>
            <person name="Won K."/>
            <person name="Yang J.E."/>
            <person name="Yin C."/>
            <person name="Kook M."/>
            <person name="Yi T.H."/>
        </authorList>
    </citation>
    <scope>NUCLEOTIDE SEQUENCE [LARGE SCALE GENOMIC DNA]</scope>
    <source>
        <strain evidence="2 3">CCTCC AB 2015297</strain>
    </source>
</reference>
<comment type="caution">
    <text evidence="2">The sequence shown here is derived from an EMBL/GenBank/DDBJ whole genome shotgun (WGS) entry which is preliminary data.</text>
</comment>
<dbReference type="EMBL" id="VDMP01000020">
    <property type="protein sequence ID" value="TNM42891.1"/>
    <property type="molecule type" value="Genomic_DNA"/>
</dbReference>
<dbReference type="AlphaFoldDB" id="A0A5C4W3Z4"/>
<feature type="non-terminal residue" evidence="2">
    <location>
        <position position="1"/>
    </location>
</feature>
<evidence type="ECO:0000313" key="3">
    <source>
        <dbReference type="Proteomes" id="UP000313231"/>
    </source>
</evidence>
<feature type="domain" description="Glucose/Sorbosone dehydrogenase" evidence="1">
    <location>
        <begin position="9"/>
        <end position="211"/>
    </location>
</feature>
<accession>A0A5C4W3Z4</accession>
<dbReference type="Gene3D" id="2.120.10.30">
    <property type="entry name" value="TolB, C-terminal domain"/>
    <property type="match status" value="1"/>
</dbReference>